<accession>K4KMD0</accession>
<dbReference type="KEGG" id="saga:M5M_11065"/>
<gene>
    <name evidence="1" type="ordered locus">M5M_11065</name>
</gene>
<dbReference type="AlphaFoldDB" id="K4KMD0"/>
<dbReference type="RefSeq" id="WP_016389358.1">
    <property type="nucleotide sequence ID" value="NC_018868.3"/>
</dbReference>
<dbReference type="OrthoDB" id="5703689at2"/>
<dbReference type="Proteomes" id="UP000000466">
    <property type="component" value="Chromosome"/>
</dbReference>
<reference evidence="1 2" key="1">
    <citation type="journal article" date="2013" name="Genome Announc.">
        <title>Complete genome sequence of Simiduia agarivorans SA1(T), a marine bacterium able to degrade a variety of polysaccharides.</title>
        <authorList>
            <person name="Lin S.Y."/>
            <person name="Shieh W.Y."/>
            <person name="Chen J.S."/>
            <person name="Tang S.L."/>
        </authorList>
    </citation>
    <scope>NUCLEOTIDE SEQUENCE [LARGE SCALE GENOMIC DNA]</scope>
    <source>
        <strain evidence="2">DSM 21679 / JCM 13881 / BCRC 17597 / SA1</strain>
    </source>
</reference>
<dbReference type="HOGENOM" id="CLU_2411580_0_0_6"/>
<protein>
    <submittedName>
        <fullName evidence="1">Uncharacterized protein</fullName>
    </submittedName>
</protein>
<sequence length="92" mass="10430">MSQPHVALTGSENKEVQFASRQESVFPHLMRLCMDFSLRVIDDKAQFHLRASQGNPITPAFDSLEALERHVHANMVDILHGYLFQTEDAVAH</sequence>
<evidence type="ECO:0000313" key="1">
    <source>
        <dbReference type="EMBL" id="AFU99390.2"/>
    </source>
</evidence>
<keyword evidence="2" id="KW-1185">Reference proteome</keyword>
<dbReference type="EMBL" id="CP003746">
    <property type="protein sequence ID" value="AFU99390.2"/>
    <property type="molecule type" value="Genomic_DNA"/>
</dbReference>
<name>K4KMD0_SIMAS</name>
<evidence type="ECO:0000313" key="2">
    <source>
        <dbReference type="Proteomes" id="UP000000466"/>
    </source>
</evidence>
<proteinExistence type="predicted"/>
<organism evidence="1 2">
    <name type="scientific">Simiduia agarivorans (strain DSM 21679 / JCM 13881 / BCRC 17597 / SA1)</name>
    <dbReference type="NCBI Taxonomy" id="1117647"/>
    <lineage>
        <taxon>Bacteria</taxon>
        <taxon>Pseudomonadati</taxon>
        <taxon>Pseudomonadota</taxon>
        <taxon>Gammaproteobacteria</taxon>
        <taxon>Cellvibrionales</taxon>
        <taxon>Cellvibrionaceae</taxon>
        <taxon>Simiduia</taxon>
    </lineage>
</organism>
<dbReference type="STRING" id="1117647.M5M_11065"/>